<gene>
    <name evidence="2" type="ORF">MOX91_04600</name>
</gene>
<dbReference type="InterPro" id="IPR036186">
    <property type="entry name" value="Serpin_sf"/>
</dbReference>
<dbReference type="SUPFAM" id="SSF56574">
    <property type="entry name" value="Serpins"/>
    <property type="match status" value="1"/>
</dbReference>
<dbReference type="RefSeq" id="WP_370396908.1">
    <property type="nucleotide sequence ID" value="NZ_JALBUT010000004.1"/>
</dbReference>
<sequence>MKKFLIFWIFIYIFTAFASGKKSFNFAYFDKMLEVSNGDSFLVSPLLFSDHLEILSKFASGKALKELEALFNSYEFFEYNPSQIIIKDHGSRINFIDKRVAIFASEDFFKKIKDLDIIDSVFSKINHVENLSENQTEQINNLIEKHTLGMGEKIDINLPTEKLDLLLFSNLYLKCFWERVYDRSKKMMFYRSVSDALNVEFLYKDIHSFYFENEKFIFVFDNFFDSGGVLFAKPKNGYSFRDLTEGEFDEFFHKATRKKLRIKMPAFEIFTKEKDSIEAISKLGVKDIFSLNAELVLGLKNFVQTNSQNKIRFDRNGVVASATNLYTSIFGGGKKPDVFSLNEPFAFFVIGFNEYYRKFDIKSLSCKNIILEGVFTGKGDVKFLQYDD</sequence>
<dbReference type="InterPro" id="IPR023796">
    <property type="entry name" value="Serpin_dom"/>
</dbReference>
<evidence type="ECO:0000313" key="3">
    <source>
        <dbReference type="Proteomes" id="UP001275932"/>
    </source>
</evidence>
<dbReference type="Proteomes" id="UP001275932">
    <property type="component" value="Unassembled WGS sequence"/>
</dbReference>
<dbReference type="Gene3D" id="2.30.39.10">
    <property type="entry name" value="Alpha-1-antitrypsin, domain 1"/>
    <property type="match status" value="1"/>
</dbReference>
<reference evidence="2 3" key="1">
    <citation type="submission" date="2022-03" db="EMBL/GenBank/DDBJ databases">
        <title>Novel taxa within the pig intestine.</title>
        <authorList>
            <person name="Wylensek D."/>
            <person name="Bishof K."/>
            <person name="Afrizal A."/>
            <person name="Clavel T."/>
        </authorList>
    </citation>
    <scope>NUCLEOTIDE SEQUENCE [LARGE SCALE GENOMIC DNA]</scope>
    <source>
        <strain evidence="2 3">CLA-KB-P66</strain>
    </source>
</reference>
<evidence type="ECO:0000313" key="2">
    <source>
        <dbReference type="EMBL" id="MDX8415460.1"/>
    </source>
</evidence>
<accession>A0ABU4WFW0</accession>
<name>A0ABU4WFW0_9BACT</name>
<keyword evidence="3" id="KW-1185">Reference proteome</keyword>
<organism evidence="2 3">
    <name type="scientific">Intestinicryptomonas porci</name>
    <dbReference type="NCBI Taxonomy" id="2926320"/>
    <lineage>
        <taxon>Bacteria</taxon>
        <taxon>Pseudomonadati</taxon>
        <taxon>Verrucomicrobiota</taxon>
        <taxon>Opitutia</taxon>
        <taxon>Opitutales</taxon>
        <taxon>Intestinicryptomonaceae</taxon>
        <taxon>Intestinicryptomonas</taxon>
    </lineage>
</organism>
<proteinExistence type="predicted"/>
<comment type="caution">
    <text evidence="2">The sequence shown here is derived from an EMBL/GenBank/DDBJ whole genome shotgun (WGS) entry which is preliminary data.</text>
</comment>
<dbReference type="Gene3D" id="3.30.497.10">
    <property type="entry name" value="Antithrombin, subunit I, domain 2"/>
    <property type="match status" value="1"/>
</dbReference>
<dbReference type="InterPro" id="IPR042185">
    <property type="entry name" value="Serpin_sf_2"/>
</dbReference>
<evidence type="ECO:0000259" key="1">
    <source>
        <dbReference type="Pfam" id="PF00079"/>
    </source>
</evidence>
<dbReference type="EMBL" id="JALBUT010000004">
    <property type="protein sequence ID" value="MDX8415460.1"/>
    <property type="molecule type" value="Genomic_DNA"/>
</dbReference>
<dbReference type="InterPro" id="IPR042178">
    <property type="entry name" value="Serpin_sf_1"/>
</dbReference>
<dbReference type="Pfam" id="PF00079">
    <property type="entry name" value="Serpin"/>
    <property type="match status" value="1"/>
</dbReference>
<protein>
    <recommendedName>
        <fullName evidence="1">Serpin domain-containing protein</fullName>
    </recommendedName>
</protein>
<feature type="domain" description="Serpin" evidence="1">
    <location>
        <begin position="22"/>
        <end position="349"/>
    </location>
</feature>